<feature type="compositionally biased region" description="Low complexity" evidence="2">
    <location>
        <begin position="26"/>
        <end position="57"/>
    </location>
</feature>
<protein>
    <submittedName>
        <fullName evidence="5">Transporter substrate-binding domain-containing protein</fullName>
    </submittedName>
</protein>
<dbReference type="Gene3D" id="3.40.190.10">
    <property type="entry name" value="Periplasmic binding protein-like II"/>
    <property type="match status" value="2"/>
</dbReference>
<dbReference type="Proteomes" id="UP000823851">
    <property type="component" value="Unassembled WGS sequence"/>
</dbReference>
<feature type="compositionally biased region" description="Low complexity" evidence="2">
    <location>
        <begin position="65"/>
        <end position="83"/>
    </location>
</feature>
<dbReference type="PROSITE" id="PS51257">
    <property type="entry name" value="PROKAR_LIPOPROTEIN"/>
    <property type="match status" value="1"/>
</dbReference>
<reference evidence="5" key="2">
    <citation type="submission" date="2021-04" db="EMBL/GenBank/DDBJ databases">
        <authorList>
            <person name="Gilroy R."/>
        </authorList>
    </citation>
    <scope>NUCLEOTIDE SEQUENCE</scope>
    <source>
        <strain evidence="5">ChiHjej8B7-25341</strain>
    </source>
</reference>
<dbReference type="Pfam" id="PF00497">
    <property type="entry name" value="SBP_bac_3"/>
    <property type="match status" value="1"/>
</dbReference>
<evidence type="ECO:0000256" key="2">
    <source>
        <dbReference type="SAM" id="MobiDB-lite"/>
    </source>
</evidence>
<dbReference type="InterPro" id="IPR001638">
    <property type="entry name" value="Solute-binding_3/MltF_N"/>
</dbReference>
<dbReference type="SMART" id="SM00062">
    <property type="entry name" value="PBPb"/>
    <property type="match status" value="1"/>
</dbReference>
<reference evidence="5" key="1">
    <citation type="journal article" date="2021" name="PeerJ">
        <title>Extensive microbial diversity within the chicken gut microbiome revealed by metagenomics and culture.</title>
        <authorList>
            <person name="Gilroy R."/>
            <person name="Ravi A."/>
            <person name="Getino M."/>
            <person name="Pursley I."/>
            <person name="Horton D.L."/>
            <person name="Alikhan N.F."/>
            <person name="Baker D."/>
            <person name="Gharbi K."/>
            <person name="Hall N."/>
            <person name="Watson M."/>
            <person name="Adriaenssens E.M."/>
            <person name="Foster-Nyarko E."/>
            <person name="Jarju S."/>
            <person name="Secka A."/>
            <person name="Antonio M."/>
            <person name="Oren A."/>
            <person name="Chaudhuri R.R."/>
            <person name="La Ragione R."/>
            <person name="Hildebrand F."/>
            <person name="Pallen M.J."/>
        </authorList>
    </citation>
    <scope>NUCLEOTIDE SEQUENCE</scope>
    <source>
        <strain evidence="5">ChiHjej8B7-25341</strain>
    </source>
</reference>
<keyword evidence="1 3" id="KW-0732">Signal</keyword>
<feature type="region of interest" description="Disordered" evidence="2">
    <location>
        <begin position="26"/>
        <end position="83"/>
    </location>
</feature>
<evidence type="ECO:0000256" key="3">
    <source>
        <dbReference type="SAM" id="SignalP"/>
    </source>
</evidence>
<proteinExistence type="predicted"/>
<dbReference type="AlphaFoldDB" id="A0A9D2R1G0"/>
<accession>A0A9D2R1G0</accession>
<evidence type="ECO:0000313" key="6">
    <source>
        <dbReference type="Proteomes" id="UP000823851"/>
    </source>
</evidence>
<gene>
    <name evidence="5" type="ORF">H9912_09145</name>
</gene>
<dbReference type="EMBL" id="DWUW01000258">
    <property type="protein sequence ID" value="HJD32092.1"/>
    <property type="molecule type" value="Genomic_DNA"/>
</dbReference>
<evidence type="ECO:0000259" key="4">
    <source>
        <dbReference type="SMART" id="SM00062"/>
    </source>
</evidence>
<evidence type="ECO:0000313" key="5">
    <source>
        <dbReference type="EMBL" id="HJD32092.1"/>
    </source>
</evidence>
<dbReference type="SUPFAM" id="SSF53850">
    <property type="entry name" value="Periplasmic binding protein-like II"/>
    <property type="match status" value="1"/>
</dbReference>
<dbReference type="PANTHER" id="PTHR35936:SF34">
    <property type="entry name" value="ABC TRANSPORTER EXTRACELLULAR-BINDING PROTEIN YCKB-RELATED"/>
    <property type="match status" value="1"/>
</dbReference>
<name>A0A9D2R1G0_9FIRM</name>
<feature type="signal peptide" evidence="3">
    <location>
        <begin position="1"/>
        <end position="25"/>
    </location>
</feature>
<comment type="caution">
    <text evidence="5">The sequence shown here is derived from an EMBL/GenBank/DDBJ whole genome shotgun (WGS) entry which is preliminary data.</text>
</comment>
<evidence type="ECO:0000256" key="1">
    <source>
        <dbReference type="ARBA" id="ARBA00022729"/>
    </source>
</evidence>
<dbReference type="PANTHER" id="PTHR35936">
    <property type="entry name" value="MEMBRANE-BOUND LYTIC MUREIN TRANSGLYCOSYLASE F"/>
    <property type="match status" value="1"/>
</dbReference>
<sequence length="322" mass="33188">MKKFLSFTLAMLLAFSLTACGSSSADPSGSAAASEAPSSEAESTAAASDTAETAAETDAAETEAVETAAAETGAAETEAAGESDVAAIQEKGTLVVGITNFEPMDYQNADGEWIGFDADLAKQFAEYLGVSVEFSEITWDYKVMELEAGNIDCVWNGMTLTDEVTSSMATSTPYCTNYQVLVYPAASAADFEGLTSLEGLNVAVESGSAGEDAAEALGAATVPVQAQANTLMEVAAGTSDAAVIDVLMAAAMTGEGTSYADLSYSVNLNEAQGLDSEQYGVGFRQGSDLVDSFNAFWAEKVADGTVEEIANTYGLQDAVILE</sequence>
<feature type="chain" id="PRO_5039259508" evidence="3">
    <location>
        <begin position="26"/>
        <end position="322"/>
    </location>
</feature>
<organism evidence="5 6">
    <name type="scientific">Candidatus Eisenbergiella stercorigallinarum</name>
    <dbReference type="NCBI Taxonomy" id="2838557"/>
    <lineage>
        <taxon>Bacteria</taxon>
        <taxon>Bacillati</taxon>
        <taxon>Bacillota</taxon>
        <taxon>Clostridia</taxon>
        <taxon>Lachnospirales</taxon>
        <taxon>Lachnospiraceae</taxon>
        <taxon>Eisenbergiella</taxon>
    </lineage>
</organism>
<feature type="domain" description="Solute-binding protein family 3/N-terminal" evidence="4">
    <location>
        <begin position="93"/>
        <end position="317"/>
    </location>
</feature>